<feature type="domain" description="HTH tetR-type" evidence="5">
    <location>
        <begin position="10"/>
        <end position="70"/>
    </location>
</feature>
<dbReference type="InterPro" id="IPR036271">
    <property type="entry name" value="Tet_transcr_reg_TetR-rel_C_sf"/>
</dbReference>
<dbReference type="RefSeq" id="WP_395133390.1">
    <property type="nucleotide sequence ID" value="NZ_JBIMPR010000006.1"/>
</dbReference>
<organism evidence="6 7">
    <name type="scientific">Paracoccus broussonetiae subsp. drimophilus</name>
    <dbReference type="NCBI Taxonomy" id="3373869"/>
    <lineage>
        <taxon>Bacteria</taxon>
        <taxon>Pseudomonadati</taxon>
        <taxon>Pseudomonadota</taxon>
        <taxon>Alphaproteobacteria</taxon>
        <taxon>Rhodobacterales</taxon>
        <taxon>Paracoccaceae</taxon>
        <taxon>Paracoccus</taxon>
        <taxon>Paracoccus broussonetiae</taxon>
    </lineage>
</organism>
<dbReference type="Proteomes" id="UP001609376">
    <property type="component" value="Unassembled WGS sequence"/>
</dbReference>
<protein>
    <submittedName>
        <fullName evidence="6">TetR/AcrR family transcriptional regulator</fullName>
    </submittedName>
</protein>
<dbReference type="PROSITE" id="PS50977">
    <property type="entry name" value="HTH_TETR_2"/>
    <property type="match status" value="1"/>
</dbReference>
<dbReference type="EMBL" id="JBIMPR010000006">
    <property type="protein sequence ID" value="MFH5774383.1"/>
    <property type="molecule type" value="Genomic_DNA"/>
</dbReference>
<comment type="caution">
    <text evidence="6">The sequence shown here is derived from an EMBL/GenBank/DDBJ whole genome shotgun (WGS) entry which is preliminary data.</text>
</comment>
<gene>
    <name evidence="6" type="ORF">ACHFJ0_09015</name>
</gene>
<dbReference type="InterPro" id="IPR009057">
    <property type="entry name" value="Homeodomain-like_sf"/>
</dbReference>
<dbReference type="SUPFAM" id="SSF46689">
    <property type="entry name" value="Homeodomain-like"/>
    <property type="match status" value="1"/>
</dbReference>
<evidence type="ECO:0000256" key="3">
    <source>
        <dbReference type="ARBA" id="ARBA00023163"/>
    </source>
</evidence>
<accession>A0ABW7LLS7</accession>
<dbReference type="InterPro" id="IPR001647">
    <property type="entry name" value="HTH_TetR"/>
</dbReference>
<dbReference type="PANTHER" id="PTHR47506:SF7">
    <property type="entry name" value="TRANSCRIPTIONAL REGULATORY PROTEIN"/>
    <property type="match status" value="1"/>
</dbReference>
<dbReference type="SUPFAM" id="SSF48498">
    <property type="entry name" value="Tetracyclin repressor-like, C-terminal domain"/>
    <property type="match status" value="1"/>
</dbReference>
<evidence type="ECO:0000313" key="7">
    <source>
        <dbReference type="Proteomes" id="UP001609376"/>
    </source>
</evidence>
<sequence length="195" mass="21130">MGRSSQEQALQNRARIVETASGLFRRSGVDSVSVADVMKAAGMTVGGFYKHFASKDALVQEALILSFSQAAESWLRISHQDKPKARGSGAIIDHYFKEKAPEQTCPMIAFAPHAPAEAYSKGAEKLLMQFLDHMHHARMNGCYDAASEREAKVLFAAMIGAKFLTRAAGNAEWVGSVRDAVSEMASPASPQSIVR</sequence>
<name>A0ABW7LLS7_9RHOB</name>
<reference evidence="6 7" key="1">
    <citation type="submission" date="2024-10" db="EMBL/GenBank/DDBJ databases">
        <title>Paracoccus drimophilus sp. nov., a novel bacterium from corn roots in Hunan.</title>
        <authorList>
            <person name="Li X."/>
        </authorList>
    </citation>
    <scope>NUCLEOTIDE SEQUENCE [LARGE SCALE GENOMIC DNA]</scope>
    <source>
        <strain evidence="6 7">NGMCC 1.201697</strain>
    </source>
</reference>
<keyword evidence="3" id="KW-0804">Transcription</keyword>
<dbReference type="Pfam" id="PF00440">
    <property type="entry name" value="TetR_N"/>
    <property type="match status" value="1"/>
</dbReference>
<evidence type="ECO:0000256" key="2">
    <source>
        <dbReference type="ARBA" id="ARBA00023125"/>
    </source>
</evidence>
<dbReference type="Gene3D" id="1.10.10.60">
    <property type="entry name" value="Homeodomain-like"/>
    <property type="match status" value="1"/>
</dbReference>
<keyword evidence="2 4" id="KW-0238">DNA-binding</keyword>
<dbReference type="PANTHER" id="PTHR47506">
    <property type="entry name" value="TRANSCRIPTIONAL REGULATORY PROTEIN"/>
    <property type="match status" value="1"/>
</dbReference>
<evidence type="ECO:0000256" key="1">
    <source>
        <dbReference type="ARBA" id="ARBA00023015"/>
    </source>
</evidence>
<evidence type="ECO:0000256" key="4">
    <source>
        <dbReference type="PROSITE-ProRule" id="PRU00335"/>
    </source>
</evidence>
<keyword evidence="7" id="KW-1185">Reference proteome</keyword>
<keyword evidence="1" id="KW-0805">Transcription regulation</keyword>
<evidence type="ECO:0000259" key="5">
    <source>
        <dbReference type="PROSITE" id="PS50977"/>
    </source>
</evidence>
<dbReference type="Gene3D" id="1.10.357.10">
    <property type="entry name" value="Tetracycline Repressor, domain 2"/>
    <property type="match status" value="1"/>
</dbReference>
<evidence type="ECO:0000313" key="6">
    <source>
        <dbReference type="EMBL" id="MFH5774383.1"/>
    </source>
</evidence>
<proteinExistence type="predicted"/>
<dbReference type="PRINTS" id="PR00455">
    <property type="entry name" value="HTHTETR"/>
</dbReference>
<feature type="DNA-binding region" description="H-T-H motif" evidence="4">
    <location>
        <begin position="33"/>
        <end position="52"/>
    </location>
</feature>